<dbReference type="EMBL" id="JAGINW010000001">
    <property type="protein sequence ID" value="MBP2320040.1"/>
    <property type="molecule type" value="Genomic_DNA"/>
</dbReference>
<comment type="caution">
    <text evidence="1">The sequence shown here is derived from an EMBL/GenBank/DDBJ whole genome shotgun (WGS) entry which is preliminary data.</text>
</comment>
<proteinExistence type="predicted"/>
<protein>
    <submittedName>
        <fullName evidence="1">Uncharacterized protein</fullName>
    </submittedName>
</protein>
<dbReference type="Proteomes" id="UP001519332">
    <property type="component" value="Unassembled WGS sequence"/>
</dbReference>
<evidence type="ECO:0000313" key="2">
    <source>
        <dbReference type="Proteomes" id="UP001519332"/>
    </source>
</evidence>
<sequence length="427" mass="46498">MTDQARAIADAVLYEGYLLYPYRASAAKNKVRWQWGVLMPLAFASGGTGERFQAQSELLAEPADDAAVHVRLRFLQLQARVVQIAEGDGFRDVPSVMIGDTEFTTWDEAVEREVDAVVPVADLAAGATVPFTIDAGEDIEPLDGGRLVRKRFPLNGKIVLKAMPLPGPFGGTKITVKVVNTSDEVDDTRPEALRHAMIAAHLLLSITDGHFLSQLDPPEWASVATNECVNDGIWPVLVGGNDTVLCSPIILYDQPEIAPESAGNLFDGTEIDEILTLRTMTLTDEEKREARATDERAAEVIDRVDHLPAELVERLHGTLRYVKATTEPSTPWWDPGADESVSPETDSVTVAGVAVTKGSRVVLRPGRKRADAHDMFLAGRVAVVEAVLTDVDDGCHLAVTLKDDPGAELYAAHGRYRYFTPDEVEPL</sequence>
<evidence type="ECO:0000313" key="1">
    <source>
        <dbReference type="EMBL" id="MBP2320040.1"/>
    </source>
</evidence>
<accession>A0ABS4T6J3</accession>
<organism evidence="1 2">
    <name type="scientific">Kibdelosporangium banguiense</name>
    <dbReference type="NCBI Taxonomy" id="1365924"/>
    <lineage>
        <taxon>Bacteria</taxon>
        <taxon>Bacillati</taxon>
        <taxon>Actinomycetota</taxon>
        <taxon>Actinomycetes</taxon>
        <taxon>Pseudonocardiales</taxon>
        <taxon>Pseudonocardiaceae</taxon>
        <taxon>Kibdelosporangium</taxon>
    </lineage>
</organism>
<reference evidence="1 2" key="1">
    <citation type="submission" date="2021-03" db="EMBL/GenBank/DDBJ databases">
        <title>Sequencing the genomes of 1000 actinobacteria strains.</title>
        <authorList>
            <person name="Klenk H.-P."/>
        </authorList>
    </citation>
    <scope>NUCLEOTIDE SEQUENCE [LARGE SCALE GENOMIC DNA]</scope>
    <source>
        <strain evidence="1 2">DSM 46670</strain>
    </source>
</reference>
<gene>
    <name evidence="1" type="ORF">JOF56_000425</name>
</gene>
<keyword evidence="2" id="KW-1185">Reference proteome</keyword>
<name>A0ABS4T6J3_9PSEU</name>
<dbReference type="RefSeq" id="WP_209633819.1">
    <property type="nucleotide sequence ID" value="NZ_JAGINW010000001.1"/>
</dbReference>